<dbReference type="GO" id="GO:0051607">
    <property type="term" value="P:defense response to virus"/>
    <property type="evidence" value="ECO:0007669"/>
    <property type="project" value="UniProtKB-KW"/>
</dbReference>
<dbReference type="GO" id="GO:0043571">
    <property type="term" value="P:maintenance of CRISPR repeat elements"/>
    <property type="evidence" value="ECO:0007669"/>
    <property type="project" value="InterPro"/>
</dbReference>
<dbReference type="Pfam" id="PF01867">
    <property type="entry name" value="Cas_Cas1"/>
    <property type="match status" value="1"/>
</dbReference>
<dbReference type="GO" id="GO:0016787">
    <property type="term" value="F:hydrolase activity"/>
    <property type="evidence" value="ECO:0007669"/>
    <property type="project" value="UniProtKB-KW"/>
</dbReference>
<gene>
    <name evidence="9" type="ORF">MNB_ARC-1_460</name>
</gene>
<keyword evidence="3" id="KW-0255">Endonuclease</keyword>
<evidence type="ECO:0000256" key="1">
    <source>
        <dbReference type="ARBA" id="ARBA00022722"/>
    </source>
</evidence>
<keyword evidence="8" id="KW-0464">Manganese</keyword>
<evidence type="ECO:0000256" key="3">
    <source>
        <dbReference type="ARBA" id="ARBA00022759"/>
    </source>
</evidence>
<dbReference type="PANTHER" id="PTHR34353:SF2">
    <property type="entry name" value="CRISPR-ASSOCIATED ENDONUCLEASE CAS1 1"/>
    <property type="match status" value="1"/>
</dbReference>
<reference evidence="9" key="1">
    <citation type="submission" date="2018-10" db="EMBL/GenBank/DDBJ databases">
        <authorList>
            <person name="Aoki K."/>
        </authorList>
    </citation>
    <scope>NUCLEOTIDE SEQUENCE</scope>
</reference>
<proteinExistence type="inferred from homology"/>
<keyword evidence="6" id="KW-0051">Antiviral defense</keyword>
<keyword evidence="2" id="KW-0479">Metal-binding</keyword>
<name>A0A3B1E1N0_9ZZZZ</name>
<evidence type="ECO:0000313" key="9">
    <source>
        <dbReference type="EMBL" id="VAY87548.1"/>
    </source>
</evidence>
<protein>
    <submittedName>
        <fullName evidence="9">CRISPR-associated protein Cas1</fullName>
    </submittedName>
</protein>
<dbReference type="Gene3D" id="1.20.120.920">
    <property type="entry name" value="CRISPR-associated endonuclease Cas1, C-terminal domain"/>
    <property type="match status" value="1"/>
</dbReference>
<evidence type="ECO:0000256" key="6">
    <source>
        <dbReference type="ARBA" id="ARBA00023118"/>
    </source>
</evidence>
<dbReference type="NCBIfam" id="TIGR00287">
    <property type="entry name" value="cas1"/>
    <property type="match status" value="1"/>
</dbReference>
<dbReference type="GO" id="GO:0004520">
    <property type="term" value="F:DNA endonuclease activity"/>
    <property type="evidence" value="ECO:0007669"/>
    <property type="project" value="InterPro"/>
</dbReference>
<keyword evidence="5" id="KW-0460">Magnesium</keyword>
<keyword evidence="1" id="KW-0540">Nuclease</keyword>
<dbReference type="PANTHER" id="PTHR34353">
    <property type="entry name" value="CRISPR-ASSOCIATED ENDONUCLEASE CAS1 1"/>
    <property type="match status" value="1"/>
</dbReference>
<evidence type="ECO:0000256" key="8">
    <source>
        <dbReference type="ARBA" id="ARBA00023211"/>
    </source>
</evidence>
<evidence type="ECO:0000256" key="4">
    <source>
        <dbReference type="ARBA" id="ARBA00022801"/>
    </source>
</evidence>
<evidence type="ECO:0000256" key="5">
    <source>
        <dbReference type="ARBA" id="ARBA00022842"/>
    </source>
</evidence>
<sequence length="303" mass="35041">MGWRTIVISKPSKISLHKHNFLYTPNDDEPISVPIDDISVIILETHQVTITSALLSKLASLNILLFTCDNKHIPNGVFIPFHQHSRFSLMVHMQIKWSQAFKKRVWMHIIKQKIKNQSYVLQQNSKAVEAKELVNLSNQVKSGDSTNIESYSAKLYFSYLYKNFNRRDISDWRNGAMNYGYSIIRGVISRDISSSGFIPSLGLHHKNQLNAFNLSDDIIEPYRAFVDMRVDKIFKEENLKKLDELSFNHKVKLIELLQIKVNINNENTTLLNSINIYVNSLVNCTKENNFDLILLPKFSNARI</sequence>
<evidence type="ECO:0000256" key="2">
    <source>
        <dbReference type="ARBA" id="ARBA00022723"/>
    </source>
</evidence>
<evidence type="ECO:0000256" key="7">
    <source>
        <dbReference type="ARBA" id="ARBA00023125"/>
    </source>
</evidence>
<keyword evidence="4" id="KW-0378">Hydrolase</keyword>
<accession>A0A3B1E1N0</accession>
<organism evidence="9">
    <name type="scientific">hydrothermal vent metagenome</name>
    <dbReference type="NCBI Taxonomy" id="652676"/>
    <lineage>
        <taxon>unclassified sequences</taxon>
        <taxon>metagenomes</taxon>
        <taxon>ecological metagenomes</taxon>
    </lineage>
</organism>
<dbReference type="InterPro" id="IPR050646">
    <property type="entry name" value="Cas1"/>
</dbReference>
<dbReference type="GO" id="GO:0046872">
    <property type="term" value="F:metal ion binding"/>
    <property type="evidence" value="ECO:0007669"/>
    <property type="project" value="UniProtKB-KW"/>
</dbReference>
<dbReference type="HAMAP" id="MF_01470">
    <property type="entry name" value="Cas1"/>
    <property type="match status" value="1"/>
</dbReference>
<dbReference type="InterPro" id="IPR042206">
    <property type="entry name" value="CRISPR-assoc_Cas1_C"/>
</dbReference>
<dbReference type="EMBL" id="UOYO01000026">
    <property type="protein sequence ID" value="VAY87548.1"/>
    <property type="molecule type" value="Genomic_DNA"/>
</dbReference>
<dbReference type="AlphaFoldDB" id="A0A3B1E1N0"/>
<dbReference type="GO" id="GO:0003677">
    <property type="term" value="F:DNA binding"/>
    <property type="evidence" value="ECO:0007669"/>
    <property type="project" value="UniProtKB-KW"/>
</dbReference>
<dbReference type="InterPro" id="IPR002729">
    <property type="entry name" value="CRISPR-assoc_Cas1"/>
</dbReference>
<dbReference type="InterPro" id="IPR019855">
    <property type="entry name" value="CRISPR-assoc_Cas1_NMENI"/>
</dbReference>
<keyword evidence="7" id="KW-0238">DNA-binding</keyword>
<dbReference type="NCBIfam" id="TIGR03639">
    <property type="entry name" value="cas1_NMENI"/>
    <property type="match status" value="1"/>
</dbReference>